<reference evidence="4 5" key="1">
    <citation type="submission" date="2016-10" db="EMBL/GenBank/DDBJ databases">
        <authorList>
            <person name="de Groot N.N."/>
        </authorList>
    </citation>
    <scope>NUCLEOTIDE SEQUENCE [LARGE SCALE GENOMIC DNA]</scope>
    <source>
        <strain evidence="2 5">CBS 141442</strain>
        <strain evidence="3 4">PYCC 4715</strain>
    </source>
</reference>
<dbReference type="Gene3D" id="3.40.50.410">
    <property type="entry name" value="von Willebrand factor, type A domain"/>
    <property type="match status" value="1"/>
</dbReference>
<dbReference type="InterPro" id="IPR036465">
    <property type="entry name" value="vWFA_dom_sf"/>
</dbReference>
<dbReference type="Proteomes" id="UP000182334">
    <property type="component" value="Chromosome III"/>
</dbReference>
<dbReference type="AlphaFoldDB" id="A0A1L0BMV8"/>
<accession>A0A1L0BMV8</accession>
<dbReference type="PANTHER" id="PTHR34706:SF1">
    <property type="entry name" value="VWFA DOMAIN-CONTAINING PROTEIN"/>
    <property type="match status" value="1"/>
</dbReference>
<feature type="region of interest" description="Disordered" evidence="1">
    <location>
        <begin position="1"/>
        <end position="24"/>
    </location>
</feature>
<dbReference type="PANTHER" id="PTHR34706">
    <property type="entry name" value="SLR1338 PROTEIN"/>
    <property type="match status" value="1"/>
</dbReference>
<evidence type="ECO:0000313" key="2">
    <source>
        <dbReference type="EMBL" id="SGZ51498.1"/>
    </source>
</evidence>
<feature type="compositionally biased region" description="Basic residues" evidence="1">
    <location>
        <begin position="271"/>
        <end position="282"/>
    </location>
</feature>
<sequence>MSSTGHQTRQNLKQSTVTPLAPPPYATVSSAPTLSSLPVSDDELAGLRGYDVVYIVDDSSSMSWEESVSKIIPWPHARDALITFSTLCAQWDEDGQDVYFLNRNEPVLNATPQQIAEVFNLTLPNGGTNMGARLAKIARAYFEEYDAGEVKPMNIIAITDGQFSDDVISVIKWIVVQLDKRDALPNQIGIQFVQIGADRAATKCLQMLDDDLEDMGLSRDIVDTVPWSPRKVDGPGFDGKYLIKVVCGAINKKIDNQGRRKKGTKGTEKPQKKKSMLRRMFS</sequence>
<evidence type="ECO:0000313" key="4">
    <source>
        <dbReference type="Proteomes" id="UP000182259"/>
    </source>
</evidence>
<dbReference type="EMBL" id="LT635765">
    <property type="protein sequence ID" value="SGZ52414.1"/>
    <property type="molecule type" value="Genomic_DNA"/>
</dbReference>
<dbReference type="SUPFAM" id="SSF53300">
    <property type="entry name" value="vWA-like"/>
    <property type="match status" value="1"/>
</dbReference>
<feature type="region of interest" description="Disordered" evidence="1">
    <location>
        <begin position="256"/>
        <end position="282"/>
    </location>
</feature>
<dbReference type="OrthoDB" id="2142040at2759"/>
<evidence type="ECO:0000313" key="5">
    <source>
        <dbReference type="Proteomes" id="UP000182334"/>
    </source>
</evidence>
<evidence type="ECO:0000313" key="3">
    <source>
        <dbReference type="EMBL" id="SGZ52414.1"/>
    </source>
</evidence>
<protein>
    <submittedName>
        <fullName evidence="3">CIC11C00000004203</fullName>
    </submittedName>
    <submittedName>
        <fullName evidence="2">CIC11C00000005481</fullName>
    </submittedName>
</protein>
<gene>
    <name evidence="3" type="ORF">SAMEA4029009_CIC11G00000004203</name>
    <name evidence="2" type="ORF">SAMEA4029010_CIC11G00000005481</name>
</gene>
<keyword evidence="5" id="KW-1185">Reference proteome</keyword>
<dbReference type="Proteomes" id="UP000182259">
    <property type="component" value="Chromosome II"/>
</dbReference>
<proteinExistence type="predicted"/>
<dbReference type="STRING" id="45354.A0A1L0BMV8"/>
<organism evidence="2 5">
    <name type="scientific">Sungouiella intermedia</name>
    <dbReference type="NCBI Taxonomy" id="45354"/>
    <lineage>
        <taxon>Eukaryota</taxon>
        <taxon>Fungi</taxon>
        <taxon>Dikarya</taxon>
        <taxon>Ascomycota</taxon>
        <taxon>Saccharomycotina</taxon>
        <taxon>Pichiomycetes</taxon>
        <taxon>Metschnikowiaceae</taxon>
        <taxon>Sungouiella</taxon>
    </lineage>
</organism>
<evidence type="ECO:0000256" key="1">
    <source>
        <dbReference type="SAM" id="MobiDB-lite"/>
    </source>
</evidence>
<name>A0A1L0BMV8_9ASCO</name>
<feature type="compositionally biased region" description="Polar residues" evidence="1">
    <location>
        <begin position="1"/>
        <end position="18"/>
    </location>
</feature>
<dbReference type="EMBL" id="LT635758">
    <property type="protein sequence ID" value="SGZ51498.1"/>
    <property type="molecule type" value="Genomic_DNA"/>
</dbReference>